<dbReference type="EMBL" id="LJDB01000072">
    <property type="protein sequence ID" value="ONI39127.1"/>
    <property type="molecule type" value="Genomic_DNA"/>
</dbReference>
<name>A0ACC8XA98_9FIRM</name>
<evidence type="ECO:0000313" key="1">
    <source>
        <dbReference type="EMBL" id="ONI39127.1"/>
    </source>
</evidence>
<accession>A0ACC8XA98</accession>
<proteinExistence type="predicted"/>
<keyword evidence="2" id="KW-1185">Reference proteome</keyword>
<organism evidence="1 2">
    <name type="scientific">Candidatus Epulonipiscium fishelsonii</name>
    <dbReference type="NCBI Taxonomy" id="77094"/>
    <lineage>
        <taxon>Bacteria</taxon>
        <taxon>Bacillati</taxon>
        <taxon>Bacillota</taxon>
        <taxon>Clostridia</taxon>
        <taxon>Lachnospirales</taxon>
        <taxon>Lachnospiraceae</taxon>
        <taxon>Candidatus Epulonipiscium</taxon>
    </lineage>
</organism>
<gene>
    <name evidence="1" type="ORF">AN396_09140</name>
</gene>
<protein>
    <submittedName>
        <fullName evidence="1">Uncharacterized protein</fullName>
    </submittedName>
</protein>
<sequence>MVENKTKSRQLFESILEQIKNGELQPGDKLKSERTLMQEYGVSRSSIREAIGALNKMGIIVTEQRNGNYVNDKSPDMLTKVLEIYLILDNHLSIDFMFLRREIEENAAYLAALNATEEEIEHMKELHNKRCDLENITKEDLYDLDRELHLAIAKASHNRAFELFIEAIFGVLKAHQFKVSNRANVKVVTNRYHGKIIAAIENKEATLAKRHMRKHIEHLIRVLEKIEKKKKQEK</sequence>
<reference evidence="1" key="1">
    <citation type="submission" date="2016-08" db="EMBL/GenBank/DDBJ databases">
        <authorList>
            <person name="Ngugi D.K."/>
            <person name="Miyake S."/>
            <person name="Stingl U."/>
        </authorList>
    </citation>
    <scope>NUCLEOTIDE SEQUENCE</scope>
    <source>
        <strain evidence="1">SCG-B11WGA-EpuloA1</strain>
    </source>
</reference>
<dbReference type="Proteomes" id="UP000188605">
    <property type="component" value="Unassembled WGS sequence"/>
</dbReference>
<evidence type="ECO:0000313" key="2">
    <source>
        <dbReference type="Proteomes" id="UP000188605"/>
    </source>
</evidence>
<comment type="caution">
    <text evidence="1">The sequence shown here is derived from an EMBL/GenBank/DDBJ whole genome shotgun (WGS) entry which is preliminary data.</text>
</comment>